<gene>
    <name evidence="3" type="ORF">ElyMa_004939900</name>
</gene>
<feature type="region of interest" description="Disordered" evidence="1">
    <location>
        <begin position="1"/>
        <end position="29"/>
    </location>
</feature>
<comment type="caution">
    <text evidence="3">The sequence shown here is derived from an EMBL/GenBank/DDBJ whole genome shotgun (WGS) entry which is preliminary data.</text>
</comment>
<feature type="compositionally biased region" description="Basic residues" evidence="1">
    <location>
        <begin position="327"/>
        <end position="338"/>
    </location>
</feature>
<feature type="transmembrane region" description="Helical" evidence="2">
    <location>
        <begin position="449"/>
        <end position="469"/>
    </location>
</feature>
<keyword evidence="2" id="KW-1133">Transmembrane helix</keyword>
<feature type="compositionally biased region" description="Polar residues" evidence="1">
    <location>
        <begin position="1"/>
        <end position="24"/>
    </location>
</feature>
<protein>
    <recommendedName>
        <fullName evidence="5">G-protein coupled receptors family 1 profile domain-containing protein</fullName>
    </recommendedName>
</protein>
<dbReference type="Gene3D" id="1.20.1070.10">
    <property type="entry name" value="Rhodopsin 7-helix transmembrane proteins"/>
    <property type="match status" value="1"/>
</dbReference>
<feature type="transmembrane region" description="Helical" evidence="2">
    <location>
        <begin position="481"/>
        <end position="505"/>
    </location>
</feature>
<dbReference type="EMBL" id="BMAT01009884">
    <property type="protein sequence ID" value="GFS15715.1"/>
    <property type="molecule type" value="Genomic_DNA"/>
</dbReference>
<feature type="compositionally biased region" description="Low complexity" evidence="1">
    <location>
        <begin position="317"/>
        <end position="326"/>
    </location>
</feature>
<organism evidence="3 4">
    <name type="scientific">Elysia marginata</name>
    <dbReference type="NCBI Taxonomy" id="1093978"/>
    <lineage>
        <taxon>Eukaryota</taxon>
        <taxon>Metazoa</taxon>
        <taxon>Spiralia</taxon>
        <taxon>Lophotrochozoa</taxon>
        <taxon>Mollusca</taxon>
        <taxon>Gastropoda</taxon>
        <taxon>Heterobranchia</taxon>
        <taxon>Euthyneura</taxon>
        <taxon>Panpulmonata</taxon>
        <taxon>Sacoglossa</taxon>
        <taxon>Placobranchoidea</taxon>
        <taxon>Plakobranchidae</taxon>
        <taxon>Elysia</taxon>
    </lineage>
</organism>
<dbReference type="SUPFAM" id="SSF81321">
    <property type="entry name" value="Family A G protein-coupled receptor-like"/>
    <property type="match status" value="1"/>
</dbReference>
<proteinExistence type="predicted"/>
<keyword evidence="2" id="KW-0472">Membrane</keyword>
<dbReference type="Proteomes" id="UP000762676">
    <property type="component" value="Unassembled WGS sequence"/>
</dbReference>
<evidence type="ECO:0008006" key="5">
    <source>
        <dbReference type="Google" id="ProtNLM"/>
    </source>
</evidence>
<feature type="compositionally biased region" description="Basic and acidic residues" evidence="1">
    <location>
        <begin position="348"/>
        <end position="360"/>
    </location>
</feature>
<name>A0AAV4J0D5_9GAST</name>
<sequence length="532" mass="59673">MPGRTPDQNSKSGPKRCQQFNRETGSVIDDARQTLNKWRKDAQAVETPSYDKMTLALTDIGEGKSATLVVSEDLSKNDKETLNLTRCLSPSKERTSNWPRKEIASRCDLVVENQHNGAISFEDEKKHSRSCQDKIEKQTFLCPYLSFSAPNLFRQRTPGNETDNDCRDCSETHALLTARTHDVASRRARGVSFPSSKIETNSGKLKSGTGRSAMMEKRQGFPNTDDLTNVPRILLFQRKEHLQPRGPFKAGEINEAPNLKTDCPQSQNFKVLFNRSAMKCISREVLLPNSSTPSLTQTAQVPVREVSLEMSFSQPETSTSSGSQRSVGRRQGKMRSAFRRPGSLQIKRRQDFRSRRKSESQKSSGSFTISSALTKIGLRPKLADRALCESFRSPDCSTRGISNEKDIELGRSSGCPSPPTLNYIPSSPEVLHYRGKNRSKPLGIKNLDMIRTLFVVFVCMAVFMSPYMVTTIADVNDTWPALVHCACSYLAVVNNAINWMLYGMLNSSFRVGYRHCMYSLFLKCGSRLQTKV</sequence>
<keyword evidence="2" id="KW-0812">Transmembrane</keyword>
<reference evidence="3 4" key="1">
    <citation type="journal article" date="2021" name="Elife">
        <title>Chloroplast acquisition without the gene transfer in kleptoplastic sea slugs, Plakobranchus ocellatus.</title>
        <authorList>
            <person name="Maeda T."/>
            <person name="Takahashi S."/>
            <person name="Yoshida T."/>
            <person name="Shimamura S."/>
            <person name="Takaki Y."/>
            <person name="Nagai Y."/>
            <person name="Toyoda A."/>
            <person name="Suzuki Y."/>
            <person name="Arimoto A."/>
            <person name="Ishii H."/>
            <person name="Satoh N."/>
            <person name="Nishiyama T."/>
            <person name="Hasebe M."/>
            <person name="Maruyama T."/>
            <person name="Minagawa J."/>
            <person name="Obokata J."/>
            <person name="Shigenobu S."/>
        </authorList>
    </citation>
    <scope>NUCLEOTIDE SEQUENCE [LARGE SCALE GENOMIC DNA]</scope>
</reference>
<feature type="region of interest" description="Disordered" evidence="1">
    <location>
        <begin position="187"/>
        <end position="211"/>
    </location>
</feature>
<feature type="region of interest" description="Disordered" evidence="1">
    <location>
        <begin position="310"/>
        <end position="366"/>
    </location>
</feature>
<dbReference type="AlphaFoldDB" id="A0AAV4J0D5"/>
<evidence type="ECO:0000256" key="2">
    <source>
        <dbReference type="SAM" id="Phobius"/>
    </source>
</evidence>
<keyword evidence="4" id="KW-1185">Reference proteome</keyword>
<feature type="compositionally biased region" description="Polar residues" evidence="1">
    <location>
        <begin position="193"/>
        <end position="204"/>
    </location>
</feature>
<evidence type="ECO:0000313" key="4">
    <source>
        <dbReference type="Proteomes" id="UP000762676"/>
    </source>
</evidence>
<evidence type="ECO:0000256" key="1">
    <source>
        <dbReference type="SAM" id="MobiDB-lite"/>
    </source>
</evidence>
<evidence type="ECO:0000313" key="3">
    <source>
        <dbReference type="EMBL" id="GFS15715.1"/>
    </source>
</evidence>
<accession>A0AAV4J0D5</accession>